<organism evidence="8 9">
    <name type="scientific">Shouchella lonarensis</name>
    <dbReference type="NCBI Taxonomy" id="1464122"/>
    <lineage>
        <taxon>Bacteria</taxon>
        <taxon>Bacillati</taxon>
        <taxon>Bacillota</taxon>
        <taxon>Bacilli</taxon>
        <taxon>Bacillales</taxon>
        <taxon>Bacillaceae</taxon>
        <taxon>Shouchella</taxon>
    </lineage>
</organism>
<keyword evidence="2" id="KW-1003">Cell membrane</keyword>
<feature type="transmembrane region" description="Helical" evidence="6">
    <location>
        <begin position="362"/>
        <end position="385"/>
    </location>
</feature>
<evidence type="ECO:0000256" key="5">
    <source>
        <dbReference type="ARBA" id="ARBA00023136"/>
    </source>
</evidence>
<evidence type="ECO:0000256" key="2">
    <source>
        <dbReference type="ARBA" id="ARBA00022475"/>
    </source>
</evidence>
<evidence type="ECO:0000313" key="8">
    <source>
        <dbReference type="EMBL" id="SDB85992.1"/>
    </source>
</evidence>
<feature type="domain" description="ABC-2 type transporter transmembrane" evidence="7">
    <location>
        <begin position="20"/>
        <end position="386"/>
    </location>
</feature>
<comment type="subcellular location">
    <subcellularLocation>
        <location evidence="1">Cell membrane</location>
        <topology evidence="1">Multi-pass membrane protein</topology>
    </subcellularLocation>
</comment>
<dbReference type="AlphaFoldDB" id="A0A1G6GVE8"/>
<reference evidence="9" key="1">
    <citation type="submission" date="2016-09" db="EMBL/GenBank/DDBJ databases">
        <authorList>
            <person name="Varghese N."/>
            <person name="Submissions S."/>
        </authorList>
    </citation>
    <scope>NUCLEOTIDE SEQUENCE [LARGE SCALE GENOMIC DNA]</scope>
    <source>
        <strain evidence="9">25nlg</strain>
    </source>
</reference>
<dbReference type="InterPro" id="IPR013525">
    <property type="entry name" value="ABC2_TM"/>
</dbReference>
<evidence type="ECO:0000259" key="7">
    <source>
        <dbReference type="Pfam" id="PF12698"/>
    </source>
</evidence>
<feature type="transmembrane region" description="Helical" evidence="6">
    <location>
        <begin position="21"/>
        <end position="45"/>
    </location>
</feature>
<feature type="transmembrane region" description="Helical" evidence="6">
    <location>
        <begin position="235"/>
        <end position="257"/>
    </location>
</feature>
<protein>
    <submittedName>
        <fullName evidence="8">ABC-2 type transport system permease protein</fullName>
    </submittedName>
</protein>
<dbReference type="RefSeq" id="WP_090774649.1">
    <property type="nucleotide sequence ID" value="NZ_FMYM01000002.1"/>
</dbReference>
<evidence type="ECO:0000256" key="3">
    <source>
        <dbReference type="ARBA" id="ARBA00022692"/>
    </source>
</evidence>
<dbReference type="GO" id="GO:0005886">
    <property type="term" value="C:plasma membrane"/>
    <property type="evidence" value="ECO:0007669"/>
    <property type="project" value="UniProtKB-SubCell"/>
</dbReference>
<name>A0A1G6GVE8_9BACI</name>
<dbReference type="Proteomes" id="UP000242662">
    <property type="component" value="Unassembled WGS sequence"/>
</dbReference>
<feature type="transmembrane region" description="Helical" evidence="6">
    <location>
        <begin position="185"/>
        <end position="206"/>
    </location>
</feature>
<evidence type="ECO:0000313" key="9">
    <source>
        <dbReference type="Proteomes" id="UP000242662"/>
    </source>
</evidence>
<dbReference type="STRING" id="1464122.SAMN05421737_10266"/>
<evidence type="ECO:0000256" key="4">
    <source>
        <dbReference type="ARBA" id="ARBA00022989"/>
    </source>
</evidence>
<proteinExistence type="predicted"/>
<dbReference type="Pfam" id="PF12698">
    <property type="entry name" value="ABC2_membrane_3"/>
    <property type="match status" value="1"/>
</dbReference>
<dbReference type="EMBL" id="FMYM01000002">
    <property type="protein sequence ID" value="SDB85992.1"/>
    <property type="molecule type" value="Genomic_DNA"/>
</dbReference>
<evidence type="ECO:0000256" key="1">
    <source>
        <dbReference type="ARBA" id="ARBA00004651"/>
    </source>
</evidence>
<evidence type="ECO:0000256" key="6">
    <source>
        <dbReference type="SAM" id="Phobius"/>
    </source>
</evidence>
<sequence>MHNFWTIVGHTAMSRLKTKAYMWSTVITMALIVGLLNIGAIMSFFSGEEEGTDVVAVVTEEADSGDFADALNAQINDQSGYEYLPVVPEKGLSEVVKNGEYPFVLHVTGSGESLQATLYSEGDDYGTMEAVQHNVQQVKESFLVQQLDVDLGKLEAIYAPVAFENQPFDEEGTVDTEESQGSRHFMIWGTTYAIFLIVLTCSMMIATEVATEKSSRVMELIVSSVNPVVQMFGKLIGLGLVSLVSLASLIVAVVIGSSFKEDGLDGLITGGAIDIGLLGYALVLTLLGYFLYGGVAAMLGALVSRTEDVQQAVQPLVFLALAAFIIVQLGMGASDATFVQVLSYIPFFSPQLLILRIGEGVIAPWEIVLILAILVVSVIIVNLLAARVYKGGVLMYGKLSFKHGIKQALALSKKEK</sequence>
<keyword evidence="4 6" id="KW-1133">Transmembrane helix</keyword>
<dbReference type="PANTHER" id="PTHR30294:SF29">
    <property type="entry name" value="MULTIDRUG ABC TRANSPORTER PERMEASE YBHS-RELATED"/>
    <property type="match status" value="1"/>
</dbReference>
<feature type="transmembrane region" description="Helical" evidence="6">
    <location>
        <begin position="277"/>
        <end position="304"/>
    </location>
</feature>
<keyword evidence="9" id="KW-1185">Reference proteome</keyword>
<feature type="transmembrane region" description="Helical" evidence="6">
    <location>
        <begin position="316"/>
        <end position="342"/>
    </location>
</feature>
<keyword evidence="5 6" id="KW-0472">Membrane</keyword>
<dbReference type="OrthoDB" id="9768837at2"/>
<dbReference type="GO" id="GO:0140359">
    <property type="term" value="F:ABC-type transporter activity"/>
    <property type="evidence" value="ECO:0007669"/>
    <property type="project" value="InterPro"/>
</dbReference>
<dbReference type="InterPro" id="IPR051449">
    <property type="entry name" value="ABC-2_transporter_component"/>
</dbReference>
<gene>
    <name evidence="8" type="ORF">SAMN05421737_10266</name>
</gene>
<dbReference type="PANTHER" id="PTHR30294">
    <property type="entry name" value="MEMBRANE COMPONENT OF ABC TRANSPORTER YHHJ-RELATED"/>
    <property type="match status" value="1"/>
</dbReference>
<accession>A0A1G6GVE8</accession>
<keyword evidence="3 6" id="KW-0812">Transmembrane</keyword>